<proteinExistence type="inferred from homology"/>
<evidence type="ECO:0008006" key="7">
    <source>
        <dbReference type="Google" id="ProtNLM"/>
    </source>
</evidence>
<gene>
    <name evidence="5" type="ORF">HMPREF9156_00546</name>
</gene>
<evidence type="ECO:0000259" key="3">
    <source>
        <dbReference type="Pfam" id="PF13556"/>
    </source>
</evidence>
<evidence type="ECO:0000256" key="1">
    <source>
        <dbReference type="ARBA" id="ARBA00006754"/>
    </source>
</evidence>
<evidence type="ECO:0000259" key="4">
    <source>
        <dbReference type="Pfam" id="PF17853"/>
    </source>
</evidence>
<feature type="domain" description="CdaR GGDEF-like" evidence="4">
    <location>
        <begin position="192"/>
        <end position="301"/>
    </location>
</feature>
<feature type="compositionally biased region" description="Low complexity" evidence="2">
    <location>
        <begin position="1"/>
        <end position="13"/>
    </location>
</feature>
<evidence type="ECO:0000256" key="2">
    <source>
        <dbReference type="SAM" id="MobiDB-lite"/>
    </source>
</evidence>
<dbReference type="RefSeq" id="WP_007147613.1">
    <property type="nucleotide sequence ID" value="NZ_AKCI01000001.1"/>
</dbReference>
<dbReference type="STRING" id="857290.HMPREF9156_00546"/>
<dbReference type="PANTHER" id="PTHR33744">
    <property type="entry name" value="CARBOHYDRATE DIACID REGULATOR"/>
    <property type="match status" value="1"/>
</dbReference>
<feature type="domain" description="PucR C-terminal helix-turn-helix" evidence="3">
    <location>
        <begin position="356"/>
        <end position="413"/>
    </location>
</feature>
<dbReference type="InterPro" id="IPR041522">
    <property type="entry name" value="CdaR_GGDEF"/>
</dbReference>
<evidence type="ECO:0000313" key="6">
    <source>
        <dbReference type="Proteomes" id="UP000006415"/>
    </source>
</evidence>
<reference evidence="5 6" key="1">
    <citation type="submission" date="2012-01" db="EMBL/GenBank/DDBJ databases">
        <title>The Genome Sequence of Scardovia wiggsiae F0424.</title>
        <authorList>
            <consortium name="The Broad Institute Genome Sequencing Platform"/>
            <person name="Earl A."/>
            <person name="Ward D."/>
            <person name="Feldgarden M."/>
            <person name="Gevers D."/>
            <person name="Izard J."/>
            <person name="Ganesan A."/>
            <person name="Baranova O.V."/>
            <person name="Blanton J.M."/>
            <person name="Tanner A.C."/>
            <person name="Mathney J."/>
            <person name="Dewhirst F.E."/>
            <person name="Young S.K."/>
            <person name="Zeng Q."/>
            <person name="Gargeya S."/>
            <person name="Fitzgerald M."/>
            <person name="Haas B."/>
            <person name="Abouelleil A."/>
            <person name="Alvarado L."/>
            <person name="Arachchi H.M."/>
            <person name="Berlin A."/>
            <person name="Chapman S.B."/>
            <person name="Gearin G."/>
            <person name="Goldberg J."/>
            <person name="Griggs A."/>
            <person name="Gujja S."/>
            <person name="Hansen M."/>
            <person name="Heiman D."/>
            <person name="Howarth C."/>
            <person name="Larimer J."/>
            <person name="Lui A."/>
            <person name="MacDonald P.J.P."/>
            <person name="McCowen C."/>
            <person name="Montmayeur A."/>
            <person name="Murphy C."/>
            <person name="Neiman D."/>
            <person name="Pearson M."/>
            <person name="Priest M."/>
            <person name="Roberts A."/>
            <person name="Saif S."/>
            <person name="Shea T."/>
            <person name="Sisk P."/>
            <person name="Stolte C."/>
            <person name="Sykes S."/>
            <person name="Wortman J."/>
            <person name="Nusbaum C."/>
            <person name="Birren B."/>
        </authorList>
    </citation>
    <scope>NUCLEOTIDE SEQUENCE [LARGE SCALE GENOMIC DNA]</scope>
    <source>
        <strain evidence="5 6">F0424</strain>
    </source>
</reference>
<dbReference type="InterPro" id="IPR051448">
    <property type="entry name" value="CdaR-like_regulators"/>
</dbReference>
<dbReference type="OrthoDB" id="3246591at2"/>
<dbReference type="InterPro" id="IPR042070">
    <property type="entry name" value="PucR_C-HTH_sf"/>
</dbReference>
<dbReference type="Gene3D" id="1.10.10.2840">
    <property type="entry name" value="PucR C-terminal helix-turn-helix domain"/>
    <property type="match status" value="1"/>
</dbReference>
<comment type="similarity">
    <text evidence="1">Belongs to the CdaR family.</text>
</comment>
<evidence type="ECO:0000313" key="5">
    <source>
        <dbReference type="EMBL" id="EJD65102.1"/>
    </source>
</evidence>
<dbReference type="Pfam" id="PF17853">
    <property type="entry name" value="GGDEF_2"/>
    <property type="match status" value="1"/>
</dbReference>
<dbReference type="AlphaFoldDB" id="J0LMR0"/>
<feature type="region of interest" description="Disordered" evidence="2">
    <location>
        <begin position="1"/>
        <end position="32"/>
    </location>
</feature>
<dbReference type="InterPro" id="IPR025736">
    <property type="entry name" value="PucR_C-HTH_dom"/>
</dbReference>
<protein>
    <recommendedName>
        <fullName evidence="7">PucR C-terminal helix-turn-helix domain-containing protein</fullName>
    </recommendedName>
</protein>
<dbReference type="HOGENOM" id="CLU_037725_0_0_11"/>
<dbReference type="EMBL" id="AGZS01000002">
    <property type="protein sequence ID" value="EJD65102.1"/>
    <property type="molecule type" value="Genomic_DNA"/>
</dbReference>
<name>J0LMR0_9BIFI</name>
<accession>J0LMR0</accession>
<keyword evidence="6" id="KW-1185">Reference proteome</keyword>
<comment type="caution">
    <text evidence="5">The sequence shown here is derived from an EMBL/GenBank/DDBJ whole genome shotgun (WGS) entry which is preliminary data.</text>
</comment>
<organism evidence="5 6">
    <name type="scientific">Scardovia wiggsiae F0424</name>
    <dbReference type="NCBI Taxonomy" id="857290"/>
    <lineage>
        <taxon>Bacteria</taxon>
        <taxon>Bacillati</taxon>
        <taxon>Actinomycetota</taxon>
        <taxon>Actinomycetes</taxon>
        <taxon>Bifidobacteriales</taxon>
        <taxon>Bifidobacteriaceae</taxon>
        <taxon>Scardovia</taxon>
    </lineage>
</organism>
<dbReference type="PANTHER" id="PTHR33744:SF7">
    <property type="entry name" value="PUCR FAMILY TRANSCRIPTIONAL REGULATOR"/>
    <property type="match status" value="1"/>
</dbReference>
<sequence length="438" mass="48730">MADTTAAHTSSTDRASRANRVPQVPGDAAKAAETSKQAMRLFNLSKNKLVKIAQWYRDLGEQEREFLNLITVTAIEDYLEWANLPEPIDKRGKVSADHLFSIAPIETARAISLSNVLEVTRTVVDIITENIGIIAPKGKERDYYEAALYYSREVSFSAAEVYAEVAETRSRWMTREEGLVLNSLLENKLDLALQSRMGVYGWDDSTAFFAAVGSARAQENSEITTGFFQAQTRLAVQGLDAEILMGTHTNTLFMVLVGAGSSENFDSIRTKIANLFSEDDCLCIGPYATGYEGASHSIRAAYNGYYASAMELDPPHPLFADDIIADRVLFGDATAADQLYSIYRSLEDSGKRSEVLPTVEYYLLKNCSLEQTAEHMVVHPNTVRYRLHKAMELTGWDPTNPKEAHALRIAIKIGRYREARSRSSTYPRAVPQLGSHDQ</sequence>
<dbReference type="Proteomes" id="UP000006415">
    <property type="component" value="Unassembled WGS sequence"/>
</dbReference>
<dbReference type="Pfam" id="PF13556">
    <property type="entry name" value="HTH_30"/>
    <property type="match status" value="1"/>
</dbReference>
<dbReference type="eggNOG" id="COG2508">
    <property type="taxonomic scope" value="Bacteria"/>
</dbReference>